<reference evidence="1" key="2">
    <citation type="journal article" date="2022" name="New Phytol.">
        <title>Evolutionary transition to the ectomycorrhizal habit in the genomes of a hyperdiverse lineage of mushroom-forming fungi.</title>
        <authorList>
            <person name="Looney B."/>
            <person name="Miyauchi S."/>
            <person name="Morin E."/>
            <person name="Drula E."/>
            <person name="Courty P.E."/>
            <person name="Kohler A."/>
            <person name="Kuo A."/>
            <person name="LaButti K."/>
            <person name="Pangilinan J."/>
            <person name="Lipzen A."/>
            <person name="Riley R."/>
            <person name="Andreopoulos W."/>
            <person name="He G."/>
            <person name="Johnson J."/>
            <person name="Nolan M."/>
            <person name="Tritt A."/>
            <person name="Barry K.W."/>
            <person name="Grigoriev I.V."/>
            <person name="Nagy L.G."/>
            <person name="Hibbett D."/>
            <person name="Henrissat B."/>
            <person name="Matheny P.B."/>
            <person name="Labbe J."/>
            <person name="Martin F.M."/>
        </authorList>
    </citation>
    <scope>NUCLEOTIDE SEQUENCE</scope>
    <source>
        <strain evidence="1">FP105234-sp</strain>
    </source>
</reference>
<accession>A0ACB8S3T4</accession>
<evidence type="ECO:0000313" key="1">
    <source>
        <dbReference type="EMBL" id="KAI0050551.1"/>
    </source>
</evidence>
<gene>
    <name evidence="1" type="ORF">FA95DRAFT_1536016</name>
</gene>
<proteinExistence type="predicted"/>
<comment type="caution">
    <text evidence="1">The sequence shown here is derived from an EMBL/GenBank/DDBJ whole genome shotgun (WGS) entry which is preliminary data.</text>
</comment>
<name>A0ACB8S3T4_9AGAM</name>
<sequence length="500" mass="56271">MPTEHSLPTPAAVAIIVLLLLVARWYRARDPLLLAIPTVGYSAPLLSYISAIRYLFRSKEILDEGYAKYKPGVFKIPMLNHWEVIATGPQLIEDMRKAPDNVLSFDAAVAQTLQVDYTFGPEIRHDPYHILIIRSQLTRGLSGILADVREEIVTAFDDLIPAKNTWVKVNDVQDTLRKIVCRTSNRVFVGAPLCRNEDYQRLNIDFTIDVVKAALVINLFPNFLKPVVAKFVTNIPSQLRRQIRHLEPVIEERRKLFQEHGGVCQEDRPNDMLTWFMNEAKGIEQTTQQLALRLLTVNFAAIHTSSLSFTHALYHLAANPQYIQPLRDEVETVLAAEGWTKAALGKMRKVDSFIRESQRLNGLGLVSMTRLVLQPFTFSTGVTLPPGTVLSCASAGTHTDETHYAQADTFSPFRFAEKRDVEATKHHLVSTQHDFLAFGHGRHACPGRFFAASELKAMLAHLVLTYDVKFENGQGFPPNMFVASSCVPGKADVLFRKRQL</sequence>
<dbReference type="EMBL" id="MU275860">
    <property type="protein sequence ID" value="KAI0050551.1"/>
    <property type="molecule type" value="Genomic_DNA"/>
</dbReference>
<dbReference type="Proteomes" id="UP000814033">
    <property type="component" value="Unassembled WGS sequence"/>
</dbReference>
<reference evidence="1" key="1">
    <citation type="submission" date="2021-02" db="EMBL/GenBank/DDBJ databases">
        <authorList>
            <consortium name="DOE Joint Genome Institute"/>
            <person name="Ahrendt S."/>
            <person name="Looney B.P."/>
            <person name="Miyauchi S."/>
            <person name="Morin E."/>
            <person name="Drula E."/>
            <person name="Courty P.E."/>
            <person name="Chicoki N."/>
            <person name="Fauchery L."/>
            <person name="Kohler A."/>
            <person name="Kuo A."/>
            <person name="Labutti K."/>
            <person name="Pangilinan J."/>
            <person name="Lipzen A."/>
            <person name="Riley R."/>
            <person name="Andreopoulos W."/>
            <person name="He G."/>
            <person name="Johnson J."/>
            <person name="Barry K.W."/>
            <person name="Grigoriev I.V."/>
            <person name="Nagy L."/>
            <person name="Hibbett D."/>
            <person name="Henrissat B."/>
            <person name="Matheny P.B."/>
            <person name="Labbe J."/>
            <person name="Martin F."/>
        </authorList>
    </citation>
    <scope>NUCLEOTIDE SEQUENCE</scope>
    <source>
        <strain evidence="1">FP105234-sp</strain>
    </source>
</reference>
<keyword evidence="2" id="KW-1185">Reference proteome</keyword>
<organism evidence="1 2">
    <name type="scientific">Auriscalpium vulgare</name>
    <dbReference type="NCBI Taxonomy" id="40419"/>
    <lineage>
        <taxon>Eukaryota</taxon>
        <taxon>Fungi</taxon>
        <taxon>Dikarya</taxon>
        <taxon>Basidiomycota</taxon>
        <taxon>Agaricomycotina</taxon>
        <taxon>Agaricomycetes</taxon>
        <taxon>Russulales</taxon>
        <taxon>Auriscalpiaceae</taxon>
        <taxon>Auriscalpium</taxon>
    </lineage>
</organism>
<evidence type="ECO:0000313" key="2">
    <source>
        <dbReference type="Proteomes" id="UP000814033"/>
    </source>
</evidence>
<protein>
    <submittedName>
        <fullName evidence="1">Cytochrome P450</fullName>
    </submittedName>
</protein>